<keyword evidence="2" id="KW-1133">Transmembrane helix</keyword>
<feature type="region of interest" description="Disordered" evidence="1">
    <location>
        <begin position="362"/>
        <end position="685"/>
    </location>
</feature>
<dbReference type="AlphaFoldDB" id="A0ABD3R8G7"/>
<gene>
    <name evidence="3" type="ORF">ACHAXA_005416</name>
</gene>
<feature type="compositionally biased region" description="Basic residues" evidence="1">
    <location>
        <begin position="676"/>
        <end position="685"/>
    </location>
</feature>
<protein>
    <submittedName>
        <fullName evidence="3">Uncharacterized protein</fullName>
    </submittedName>
</protein>
<reference evidence="3 4" key="1">
    <citation type="submission" date="2024-10" db="EMBL/GenBank/DDBJ databases">
        <title>Updated reference genomes for cyclostephanoid diatoms.</title>
        <authorList>
            <person name="Roberts W.R."/>
            <person name="Alverson A.J."/>
        </authorList>
    </citation>
    <scope>NUCLEOTIDE SEQUENCE [LARGE SCALE GENOMIC DNA]</scope>
    <source>
        <strain evidence="3 4">AJA228-03</strain>
    </source>
</reference>
<feature type="compositionally biased region" description="Polar residues" evidence="1">
    <location>
        <begin position="629"/>
        <end position="646"/>
    </location>
</feature>
<feature type="compositionally biased region" description="Polar residues" evidence="1">
    <location>
        <begin position="507"/>
        <end position="517"/>
    </location>
</feature>
<dbReference type="Proteomes" id="UP001530377">
    <property type="component" value="Unassembled WGS sequence"/>
</dbReference>
<sequence>MITGVDVGLYKDDRRPLRPHQYASPIVIVKFYAEVAEENGGNGVGGGTGRRNLQQVGGSFGVDSLECRRYEKMKAEGIFVVDIWGCEEQGPSEDIVNLEELSMTEADLIASFFREFLDSRIDRVWTIEVVSLAYQEIRAIDGNGAGGGGAARRLIDSSSPPSRIPDERALANREVAELLLGFRVRAEYSYDQGGMDLSENIIDAVRGGADFFLSELKKRVPTYAHISFAGAVDVRAILQPPNAGFPIANATGIGSNDTQNNVEAPPPETSISQIGTAIGVSFVVLLVSIVAIVVGLFIFRRRKNESKDGINSRKATMAIANREYSSDNDDDGDDLSSRFFSDSSKFDHKARLMELQAYERSRHYPVGRDKNGNSFNGRKSGADPISKRGASRKTRIPSGTHSRESYNYPGSVTEKYASQSSSSIRGDSVGESYLSNGASRKLRPSTGSSGRFGRFGRESLNSHGSTAESYGTHSRSSAHIGGHYRYTSEATRSNPSLGSGEYRKSRISTGSRASYSPKSAAESYRTQSRGSVESRGVNTHGDEFDAMRSNPSLGSGVSRKSRRSSVEIRMPSDATSRQFASSAGSSRRSMMSSGSAFREAEENSEIRGVNAYGDESEGTRSGHCLGNGISHSSKNSMPSDATSRQFASSAGSSRRSMMYSGSAYREPELNSESSSHRGRIITKIT</sequence>
<keyword evidence="2" id="KW-0472">Membrane</keyword>
<comment type="caution">
    <text evidence="3">The sequence shown here is derived from an EMBL/GenBank/DDBJ whole genome shotgun (WGS) entry which is preliminary data.</text>
</comment>
<organism evidence="3 4">
    <name type="scientific">Cyclostephanos tholiformis</name>
    <dbReference type="NCBI Taxonomy" id="382380"/>
    <lineage>
        <taxon>Eukaryota</taxon>
        <taxon>Sar</taxon>
        <taxon>Stramenopiles</taxon>
        <taxon>Ochrophyta</taxon>
        <taxon>Bacillariophyta</taxon>
        <taxon>Coscinodiscophyceae</taxon>
        <taxon>Thalassiosirophycidae</taxon>
        <taxon>Stephanodiscales</taxon>
        <taxon>Stephanodiscaceae</taxon>
        <taxon>Cyclostephanos</taxon>
    </lineage>
</organism>
<feature type="compositionally biased region" description="Polar residues" evidence="1">
    <location>
        <begin position="416"/>
        <end position="425"/>
    </location>
</feature>
<feature type="compositionally biased region" description="Low complexity" evidence="1">
    <location>
        <begin position="647"/>
        <end position="664"/>
    </location>
</feature>
<dbReference type="EMBL" id="JALLPB020000428">
    <property type="protein sequence ID" value="KAL3809209.1"/>
    <property type="molecule type" value="Genomic_DNA"/>
</dbReference>
<feature type="compositionally biased region" description="Polar residues" evidence="1">
    <location>
        <begin position="461"/>
        <end position="477"/>
    </location>
</feature>
<proteinExistence type="predicted"/>
<keyword evidence="4" id="KW-1185">Reference proteome</keyword>
<feature type="compositionally biased region" description="Basic and acidic residues" evidence="1">
    <location>
        <begin position="362"/>
        <end position="371"/>
    </location>
</feature>
<name>A0ABD3R8G7_9STRA</name>
<feature type="compositionally biased region" description="Polar residues" evidence="1">
    <location>
        <begin position="488"/>
        <end position="497"/>
    </location>
</feature>
<evidence type="ECO:0000313" key="4">
    <source>
        <dbReference type="Proteomes" id="UP001530377"/>
    </source>
</evidence>
<accession>A0ABD3R8G7</accession>
<feature type="compositionally biased region" description="Low complexity" evidence="1">
    <location>
        <begin position="580"/>
        <end position="595"/>
    </location>
</feature>
<evidence type="ECO:0000256" key="1">
    <source>
        <dbReference type="SAM" id="MobiDB-lite"/>
    </source>
</evidence>
<evidence type="ECO:0000256" key="2">
    <source>
        <dbReference type="SAM" id="Phobius"/>
    </source>
</evidence>
<feature type="transmembrane region" description="Helical" evidence="2">
    <location>
        <begin position="274"/>
        <end position="299"/>
    </location>
</feature>
<keyword evidence="2" id="KW-0812">Transmembrane</keyword>
<evidence type="ECO:0000313" key="3">
    <source>
        <dbReference type="EMBL" id="KAL3809209.1"/>
    </source>
</evidence>